<evidence type="ECO:0000313" key="6">
    <source>
        <dbReference type="Proteomes" id="UP000676409"/>
    </source>
</evidence>
<dbReference type="PANTHER" id="PTHR43045">
    <property type="entry name" value="SHIKIMATE TRANSPORTER"/>
    <property type="match status" value="1"/>
</dbReference>
<feature type="transmembrane region" description="Helical" evidence="4">
    <location>
        <begin position="195"/>
        <end position="214"/>
    </location>
</feature>
<gene>
    <name evidence="5" type="ORF">KCG34_07215</name>
</gene>
<reference evidence="5" key="1">
    <citation type="submission" date="2021-04" db="EMBL/GenBank/DDBJ databases">
        <title>The complete genome sequence of Caulobacter sp. S6.</title>
        <authorList>
            <person name="Tang Y."/>
            <person name="Ouyang W."/>
            <person name="Liu Q."/>
            <person name="Huang B."/>
            <person name="Guo Z."/>
            <person name="Lei P."/>
        </authorList>
    </citation>
    <scope>NUCLEOTIDE SEQUENCE</scope>
    <source>
        <strain evidence="5">S6</strain>
    </source>
</reference>
<keyword evidence="4" id="KW-1133">Transmembrane helix</keyword>
<dbReference type="Proteomes" id="UP000676409">
    <property type="component" value="Chromosome"/>
</dbReference>
<protein>
    <recommendedName>
        <fullName evidence="7">MFS transporter</fullName>
    </recommendedName>
</protein>
<evidence type="ECO:0000256" key="4">
    <source>
        <dbReference type="SAM" id="Phobius"/>
    </source>
</evidence>
<evidence type="ECO:0000256" key="2">
    <source>
        <dbReference type="ARBA" id="ARBA00022448"/>
    </source>
</evidence>
<keyword evidence="6" id="KW-1185">Reference proteome</keyword>
<dbReference type="AlphaFoldDB" id="A0A975IXQ4"/>
<accession>A0A975IXQ4</accession>
<proteinExistence type="predicted"/>
<feature type="transmembrane region" description="Helical" evidence="4">
    <location>
        <begin position="108"/>
        <end position="125"/>
    </location>
</feature>
<dbReference type="PANTHER" id="PTHR43045:SF2">
    <property type="entry name" value="INNER MEMBRANE METABOLITE TRANSPORT PROTEIN YHJE"/>
    <property type="match status" value="1"/>
</dbReference>
<evidence type="ECO:0000256" key="1">
    <source>
        <dbReference type="ARBA" id="ARBA00004651"/>
    </source>
</evidence>
<dbReference type="GO" id="GO:0005886">
    <property type="term" value="C:plasma membrane"/>
    <property type="evidence" value="ECO:0007669"/>
    <property type="project" value="UniProtKB-SubCell"/>
</dbReference>
<feature type="transmembrane region" description="Helical" evidence="4">
    <location>
        <begin position="69"/>
        <end position="96"/>
    </location>
</feature>
<comment type="subcellular location">
    <subcellularLocation>
        <location evidence="1">Cell membrane</location>
        <topology evidence="1">Multi-pass membrane protein</topology>
    </subcellularLocation>
</comment>
<keyword evidence="4" id="KW-0812">Transmembrane</keyword>
<name>A0A975IXQ4_9CAUL</name>
<evidence type="ECO:0000313" key="5">
    <source>
        <dbReference type="EMBL" id="QUD89656.1"/>
    </source>
</evidence>
<evidence type="ECO:0000256" key="3">
    <source>
        <dbReference type="ARBA" id="ARBA00022475"/>
    </source>
</evidence>
<feature type="transmembrane region" description="Helical" evidence="4">
    <location>
        <begin position="164"/>
        <end position="183"/>
    </location>
</feature>
<dbReference type="RefSeq" id="WP_211939708.1">
    <property type="nucleotide sequence ID" value="NZ_CP073078.1"/>
</dbReference>
<dbReference type="KEGG" id="caul:KCG34_07215"/>
<keyword evidence="4" id="KW-0472">Membrane</keyword>
<evidence type="ECO:0008006" key="7">
    <source>
        <dbReference type="Google" id="ProtNLM"/>
    </source>
</evidence>
<dbReference type="EMBL" id="CP073078">
    <property type="protein sequence ID" value="QUD89656.1"/>
    <property type="molecule type" value="Genomic_DNA"/>
</dbReference>
<sequence>MSLDYQWPSSSGLEVEARRLHATPAGQSQEDLRLGGALSRFPQAFGMAALSGAAMLVFPDVIFSGLGRFLALAAGLVLCALPLSLGALGGAGFRWLERRHGRGVRSTVARVLLGGATAAVAFLPSGGAGGVAAAFLVGCAALQGLARSGLSLEPQPVGAAPKGVAGDVAGLALAALLMGGMFLCLGRADFLAWGWRYPFVVAVACNIVGLFADLRLLATPSKRDGEGAPLRLATVDGVRLRVEP</sequence>
<keyword evidence="3" id="KW-1003">Cell membrane</keyword>
<organism evidence="5 6">
    <name type="scientific">Phenylobacterium montanum</name>
    <dbReference type="NCBI Taxonomy" id="2823693"/>
    <lineage>
        <taxon>Bacteria</taxon>
        <taxon>Pseudomonadati</taxon>
        <taxon>Pseudomonadota</taxon>
        <taxon>Alphaproteobacteria</taxon>
        <taxon>Caulobacterales</taxon>
        <taxon>Caulobacteraceae</taxon>
        <taxon>Phenylobacterium</taxon>
    </lineage>
</organism>
<keyword evidence="2" id="KW-0813">Transport</keyword>